<evidence type="ECO:0008006" key="5">
    <source>
        <dbReference type="Google" id="ProtNLM"/>
    </source>
</evidence>
<feature type="chain" id="PRO_5046891268" description="Calcium-binding protein" evidence="2">
    <location>
        <begin position="23"/>
        <end position="236"/>
    </location>
</feature>
<protein>
    <recommendedName>
        <fullName evidence="5">Calcium-binding protein</fullName>
    </recommendedName>
</protein>
<evidence type="ECO:0000256" key="1">
    <source>
        <dbReference type="SAM" id="MobiDB-lite"/>
    </source>
</evidence>
<dbReference type="EMBL" id="BAABBB010000012">
    <property type="protein sequence ID" value="GAA3535372.1"/>
    <property type="molecule type" value="Genomic_DNA"/>
</dbReference>
<dbReference type="InterPro" id="IPR001343">
    <property type="entry name" value="Hemolysn_Ca-bd"/>
</dbReference>
<reference evidence="4" key="1">
    <citation type="journal article" date="2019" name="Int. J. Syst. Evol. Microbiol.">
        <title>The Global Catalogue of Microorganisms (GCM) 10K type strain sequencing project: providing services to taxonomists for standard genome sequencing and annotation.</title>
        <authorList>
            <consortium name="The Broad Institute Genomics Platform"/>
            <consortium name="The Broad Institute Genome Sequencing Center for Infectious Disease"/>
            <person name="Wu L."/>
            <person name="Ma J."/>
        </authorList>
    </citation>
    <scope>NUCLEOTIDE SEQUENCE [LARGE SCALE GENOMIC DNA]</scope>
    <source>
        <strain evidence="4">JCM 17460</strain>
    </source>
</reference>
<feature type="region of interest" description="Disordered" evidence="1">
    <location>
        <begin position="216"/>
        <end position="236"/>
    </location>
</feature>
<evidence type="ECO:0000256" key="2">
    <source>
        <dbReference type="SAM" id="SignalP"/>
    </source>
</evidence>
<accession>A0ABP6VGG3</accession>
<dbReference type="RefSeq" id="WP_218235712.1">
    <property type="nucleotide sequence ID" value="NZ_BAABBB010000012.1"/>
</dbReference>
<gene>
    <name evidence="3" type="ORF">GCM10022263_24140</name>
</gene>
<keyword evidence="2" id="KW-0732">Signal</keyword>
<proteinExistence type="predicted"/>
<dbReference type="Proteomes" id="UP001500301">
    <property type="component" value="Unassembled WGS sequence"/>
</dbReference>
<organism evidence="3 4">
    <name type="scientific">Nocardioides daeguensis</name>
    <dbReference type="NCBI Taxonomy" id="908359"/>
    <lineage>
        <taxon>Bacteria</taxon>
        <taxon>Bacillati</taxon>
        <taxon>Actinomycetota</taxon>
        <taxon>Actinomycetes</taxon>
        <taxon>Propionibacteriales</taxon>
        <taxon>Nocardioidaceae</taxon>
        <taxon>Nocardioides</taxon>
    </lineage>
</organism>
<comment type="caution">
    <text evidence="3">The sequence shown here is derived from an EMBL/GenBank/DDBJ whole genome shotgun (WGS) entry which is preliminary data.</text>
</comment>
<evidence type="ECO:0000313" key="3">
    <source>
        <dbReference type="EMBL" id="GAA3535372.1"/>
    </source>
</evidence>
<name>A0ABP6VGG3_9ACTN</name>
<dbReference type="Pfam" id="PF00353">
    <property type="entry name" value="HemolysinCabind"/>
    <property type="match status" value="2"/>
</dbReference>
<sequence length="236" mass="23332">MRRIGTGAAIVLLAAGVGLAGAAPSPASPSAAPSAAAGPTCAGKRATIVDPSRRGDRIVGTRGPDVIVAGRGRGSDVVLGLGGDDLVCGNVRTRVRGGRGSDTFHGVGAAWGDRGADTYWAPIGTGSFDGGRGADLVEFYEGYLAGATSGVYVNLALGLASAETSVGSLRLRTSLAGVEQVRGTPDDDLLLGDGFDNLIRGGGGNDVVNGKGGYDTAAGGPGKDSCSAEVEQGCER</sequence>
<keyword evidence="4" id="KW-1185">Reference proteome</keyword>
<evidence type="ECO:0000313" key="4">
    <source>
        <dbReference type="Proteomes" id="UP001500301"/>
    </source>
</evidence>
<feature type="signal peptide" evidence="2">
    <location>
        <begin position="1"/>
        <end position="22"/>
    </location>
</feature>